<evidence type="ECO:0000313" key="2">
    <source>
        <dbReference type="Proteomes" id="UP001186974"/>
    </source>
</evidence>
<comment type="caution">
    <text evidence="1">The sequence shown here is derived from an EMBL/GenBank/DDBJ whole genome shotgun (WGS) entry which is preliminary data.</text>
</comment>
<accession>A0ACC3DK67</accession>
<dbReference type="EMBL" id="JAWDJW010003270">
    <property type="protein sequence ID" value="KAK3077053.1"/>
    <property type="molecule type" value="Genomic_DNA"/>
</dbReference>
<reference evidence="1" key="1">
    <citation type="submission" date="2024-09" db="EMBL/GenBank/DDBJ databases">
        <title>Black Yeasts Isolated from many extreme environments.</title>
        <authorList>
            <person name="Coleine C."/>
            <person name="Stajich J.E."/>
            <person name="Selbmann L."/>
        </authorList>
    </citation>
    <scope>NUCLEOTIDE SEQUENCE</scope>
    <source>
        <strain evidence="1">CCFEE 5737</strain>
    </source>
</reference>
<sequence>MKKKYPGLQISLAKSVADAFGFRNRTQVVVATAEKQAHSASHVEISFRDEYLARGDMWRLAIAELSQKTVYQDQKLLFMGTIKATVKNVYVNGQKKRSAYFAPDTKPIFRSESARFVLFLQMSREMWEFDVEGSGEIMFNKVINGFLPELFKNWQKIHARHLVSIVMFTRVEYGNTHGADAGFFSATPRPGEPAYKDFYRVVVSDMASVDWVKILYQLKKEFRDFLRDVSIMDTQAACAFVTKSSSDDNESSKRPEYIITGNPSIASRGNMLEAINLASSQFSQDYIDRDLVRTGVSIVVVSPGTGVFEVDYSTLKHTTEVLISNGIGIDLVCLSPIPLHSVPLFKYRNPRLIDRSAFKLADTGQSGNPQVDGRFSNYRSFLKEPIVGSPAGRKGSVASTGSTLTGDGGEKPGEWSFAMPHWLDVSFWKGLSSEDIETSLRHGKASKSNRIRTKRKDFNIRCRMYELQMMGVMENEMSSISISLLHDHNHHPWQSLKHLTHGKPPSDGDRKYVQSLDRKWMDVYDDNVFTPRYEKQAAEQANFTKRQGEARKFTSHHSDD</sequence>
<dbReference type="Proteomes" id="UP001186974">
    <property type="component" value="Unassembled WGS sequence"/>
</dbReference>
<protein>
    <submittedName>
        <fullName evidence="1">Uncharacterized protein</fullName>
    </submittedName>
</protein>
<evidence type="ECO:0000313" key="1">
    <source>
        <dbReference type="EMBL" id="KAK3077053.1"/>
    </source>
</evidence>
<feature type="non-terminal residue" evidence="1">
    <location>
        <position position="560"/>
    </location>
</feature>
<gene>
    <name evidence="1" type="ORF">LTS18_011341</name>
</gene>
<proteinExistence type="predicted"/>
<organism evidence="1 2">
    <name type="scientific">Coniosporium uncinatum</name>
    <dbReference type="NCBI Taxonomy" id="93489"/>
    <lineage>
        <taxon>Eukaryota</taxon>
        <taxon>Fungi</taxon>
        <taxon>Dikarya</taxon>
        <taxon>Ascomycota</taxon>
        <taxon>Pezizomycotina</taxon>
        <taxon>Dothideomycetes</taxon>
        <taxon>Dothideomycetes incertae sedis</taxon>
        <taxon>Coniosporium</taxon>
    </lineage>
</organism>
<name>A0ACC3DK67_9PEZI</name>
<keyword evidence="2" id="KW-1185">Reference proteome</keyword>